<dbReference type="PANTHER" id="PTHR38595:SF2">
    <property type="entry name" value="TYPE VI SECRETION SYSTEM BASEPLATE SUBUNIT TSSE"/>
    <property type="match status" value="1"/>
</dbReference>
<protein>
    <submittedName>
        <fullName evidence="2">Type VI secretion system lysozyme</fullName>
    </submittedName>
</protein>
<dbReference type="SUPFAM" id="SSF160719">
    <property type="entry name" value="gpW/gp25-like"/>
    <property type="match status" value="1"/>
</dbReference>
<evidence type="ECO:0000259" key="1">
    <source>
        <dbReference type="Pfam" id="PF04965"/>
    </source>
</evidence>
<dbReference type="InterPro" id="IPR007048">
    <property type="entry name" value="IraD/Gp25-like"/>
</dbReference>
<dbReference type="OrthoDB" id="7305179at2"/>
<feature type="domain" description="IraD/Gp25-like" evidence="1">
    <location>
        <begin position="29"/>
        <end position="113"/>
    </location>
</feature>
<dbReference type="AlphaFoldDB" id="A0A420GNX1"/>
<dbReference type="InterPro" id="IPR017737">
    <property type="entry name" value="TssE1-like"/>
</dbReference>
<evidence type="ECO:0000313" key="2">
    <source>
        <dbReference type="EMBL" id="RKF46975.1"/>
    </source>
</evidence>
<dbReference type="Pfam" id="PF04965">
    <property type="entry name" value="GPW_gp25"/>
    <property type="match status" value="1"/>
</dbReference>
<dbReference type="Proteomes" id="UP000283709">
    <property type="component" value="Unassembled WGS sequence"/>
</dbReference>
<accession>A0A420GNX1</accession>
<comment type="caution">
    <text evidence="2">The sequence shown here is derived from an EMBL/GenBank/DDBJ whole genome shotgun (WGS) entry which is preliminary data.</text>
</comment>
<organism evidence="2 3">
    <name type="scientific">Paraburkholderia fungorum</name>
    <dbReference type="NCBI Taxonomy" id="134537"/>
    <lineage>
        <taxon>Bacteria</taxon>
        <taxon>Pseudomonadati</taxon>
        <taxon>Pseudomonadota</taxon>
        <taxon>Betaproteobacteria</taxon>
        <taxon>Burkholderiales</taxon>
        <taxon>Burkholderiaceae</taxon>
        <taxon>Paraburkholderia</taxon>
    </lineage>
</organism>
<dbReference type="PANTHER" id="PTHR38595">
    <property type="entry name" value="CYTOPLASMIC PROTEIN-RELATED"/>
    <property type="match status" value="1"/>
</dbReference>
<reference evidence="2 3" key="1">
    <citation type="submission" date="2016-07" db="EMBL/GenBank/DDBJ databases">
        <title>Genome analysis of Burkholderia fungorum ES3-20.</title>
        <authorList>
            <person name="Xu D."/>
            <person name="Yao R."/>
            <person name="Zheng S."/>
        </authorList>
    </citation>
    <scope>NUCLEOTIDE SEQUENCE [LARGE SCALE GENOMIC DNA]</scope>
    <source>
        <strain evidence="2 3">ES3-20</strain>
    </source>
</reference>
<proteinExistence type="predicted"/>
<dbReference type="NCBIfam" id="TIGR03357">
    <property type="entry name" value="VI_zyme"/>
    <property type="match status" value="1"/>
</dbReference>
<dbReference type="EMBL" id="MCAS01000012">
    <property type="protein sequence ID" value="RKF46975.1"/>
    <property type="molecule type" value="Genomic_DNA"/>
</dbReference>
<name>A0A420GNX1_9BURK</name>
<evidence type="ECO:0000313" key="3">
    <source>
        <dbReference type="Proteomes" id="UP000283709"/>
    </source>
</evidence>
<gene>
    <name evidence="2" type="ORF">BCY88_03640</name>
</gene>
<dbReference type="InterPro" id="IPR053176">
    <property type="entry name" value="T6SS_TssE1-like"/>
</dbReference>
<sequence length="151" mass="16778">MPTMNHRYPVPLFERFANDANASLPGEDSLRQSIARELMRLLNTRSHLTMEAFAHCDGTVTDYGVPDFSERSLRSGEDRDAIAAAVSRAVTLFEPRLVGVKVSFSFPPGREQYPVLTVAGRLNVGPSVDHVSFELETVSRDVVDARWTELA</sequence>